<evidence type="ECO:0000259" key="4">
    <source>
        <dbReference type="Pfam" id="PF00294"/>
    </source>
</evidence>
<reference evidence="5 6" key="1">
    <citation type="submission" date="2012-02" db="EMBL/GenBank/DDBJ databases">
        <title>Complete genome sequence of Phycisphaera mikurensis NBRC 102666.</title>
        <authorList>
            <person name="Ankai A."/>
            <person name="Hosoyama A."/>
            <person name="Terui Y."/>
            <person name="Sekine M."/>
            <person name="Fukai R."/>
            <person name="Kato Y."/>
            <person name="Nakamura S."/>
            <person name="Yamada-Narita S."/>
            <person name="Kawakoshi A."/>
            <person name="Fukunaga Y."/>
            <person name="Yamazaki S."/>
            <person name="Fujita N."/>
        </authorList>
    </citation>
    <scope>NUCLEOTIDE SEQUENCE [LARGE SCALE GENOMIC DNA]</scope>
    <source>
        <strain evidence="6">NBRC 102666 / KCTC 22515 / FYK2301M01</strain>
    </source>
</reference>
<dbReference type="STRING" id="1142394.PSMK_03910"/>
<gene>
    <name evidence="5" type="ordered locus">PSMK_03910</name>
</gene>
<evidence type="ECO:0000313" key="5">
    <source>
        <dbReference type="EMBL" id="BAM02550.1"/>
    </source>
</evidence>
<dbReference type="PROSITE" id="PS00584">
    <property type="entry name" value="PFKB_KINASES_2"/>
    <property type="match status" value="1"/>
</dbReference>
<evidence type="ECO:0000256" key="3">
    <source>
        <dbReference type="ARBA" id="ARBA00022777"/>
    </source>
</evidence>
<protein>
    <submittedName>
        <fullName evidence="5">Putative fructokinase</fullName>
        <ecNumber evidence="5">2.7.1.4</ecNumber>
    </submittedName>
</protein>
<dbReference type="OrthoDB" id="9813569at2"/>
<dbReference type="SUPFAM" id="SSF53613">
    <property type="entry name" value="Ribokinase-like"/>
    <property type="match status" value="1"/>
</dbReference>
<evidence type="ECO:0000256" key="1">
    <source>
        <dbReference type="ARBA" id="ARBA00010688"/>
    </source>
</evidence>
<proteinExistence type="inferred from homology"/>
<dbReference type="GO" id="GO:0008865">
    <property type="term" value="F:fructokinase activity"/>
    <property type="evidence" value="ECO:0007669"/>
    <property type="project" value="UniProtKB-EC"/>
</dbReference>
<dbReference type="AlphaFoldDB" id="I0IBB2"/>
<dbReference type="InterPro" id="IPR011611">
    <property type="entry name" value="PfkB_dom"/>
</dbReference>
<dbReference type="Gene3D" id="3.40.1190.20">
    <property type="match status" value="1"/>
</dbReference>
<comment type="similarity">
    <text evidence="1">Belongs to the carbohydrate kinase PfkB family.</text>
</comment>
<dbReference type="PANTHER" id="PTHR43085:SF57">
    <property type="entry name" value="CARBOHYDRATE KINASE PFKB DOMAIN-CONTAINING PROTEIN"/>
    <property type="match status" value="1"/>
</dbReference>
<keyword evidence="3 5" id="KW-0418">Kinase</keyword>
<dbReference type="InterPro" id="IPR050306">
    <property type="entry name" value="PfkB_Carbo_kinase"/>
</dbReference>
<keyword evidence="2 5" id="KW-0808">Transferase</keyword>
<evidence type="ECO:0000256" key="2">
    <source>
        <dbReference type="ARBA" id="ARBA00022679"/>
    </source>
</evidence>
<sequence>MNDTDTAGSDLPPRARDADGPVVAGLGEALFDVFPSGPRLGGAPLNVAVHAHRLLGAAEPAGRGVVVSRVGVDDLGRRLRDELHARGLDDAFVQSDPDHPTGRVDVELDGEGGHAFHVAQESAWDFLAATPALDALAGSCSAVAFGSLAQRNPVSAATLRRFVDRVGGVGGGAVRLFDVNLRASDGRSFYDAEVLRAGCTLASLVKLNDEELGTVCSLTGVADAAGLRERFGLDAVVLTLGSEGTVALTAEAELRGEPGVFDPDGDADSVGAGDACSAGLLSALVTGHPMEHALTVANAMGAFVAGRAGATPDLPERILRLVRA</sequence>
<dbReference type="Proteomes" id="UP000007881">
    <property type="component" value="Chromosome"/>
</dbReference>
<dbReference type="EC" id="2.7.1.4" evidence="5"/>
<dbReference type="EMBL" id="AP012338">
    <property type="protein sequence ID" value="BAM02550.1"/>
    <property type="molecule type" value="Genomic_DNA"/>
</dbReference>
<evidence type="ECO:0000313" key="6">
    <source>
        <dbReference type="Proteomes" id="UP000007881"/>
    </source>
</evidence>
<dbReference type="Pfam" id="PF00294">
    <property type="entry name" value="PfkB"/>
    <property type="match status" value="1"/>
</dbReference>
<dbReference type="RefSeq" id="WP_014435770.1">
    <property type="nucleotide sequence ID" value="NC_017080.1"/>
</dbReference>
<organism evidence="5 6">
    <name type="scientific">Phycisphaera mikurensis (strain NBRC 102666 / KCTC 22515 / FYK2301M01)</name>
    <dbReference type="NCBI Taxonomy" id="1142394"/>
    <lineage>
        <taxon>Bacteria</taxon>
        <taxon>Pseudomonadati</taxon>
        <taxon>Planctomycetota</taxon>
        <taxon>Phycisphaerae</taxon>
        <taxon>Phycisphaerales</taxon>
        <taxon>Phycisphaeraceae</taxon>
        <taxon>Phycisphaera</taxon>
    </lineage>
</organism>
<dbReference type="InterPro" id="IPR002173">
    <property type="entry name" value="Carboh/pur_kinase_PfkB_CS"/>
</dbReference>
<dbReference type="eggNOG" id="COG0524">
    <property type="taxonomic scope" value="Bacteria"/>
</dbReference>
<keyword evidence="6" id="KW-1185">Reference proteome</keyword>
<name>I0IBB2_PHYMF</name>
<dbReference type="KEGG" id="phm:PSMK_03910"/>
<dbReference type="PANTHER" id="PTHR43085">
    <property type="entry name" value="HEXOKINASE FAMILY MEMBER"/>
    <property type="match status" value="1"/>
</dbReference>
<feature type="domain" description="Carbohydrate kinase PfkB" evidence="4">
    <location>
        <begin position="40"/>
        <end position="316"/>
    </location>
</feature>
<accession>I0IBB2</accession>
<dbReference type="InterPro" id="IPR029056">
    <property type="entry name" value="Ribokinase-like"/>
</dbReference>
<dbReference type="HOGENOM" id="CLU_027634_6_3_0"/>